<evidence type="ECO:0000256" key="1">
    <source>
        <dbReference type="SAM" id="MobiDB-lite"/>
    </source>
</evidence>
<dbReference type="InterPro" id="IPR043128">
    <property type="entry name" value="Rev_trsase/Diguanyl_cyclase"/>
</dbReference>
<gene>
    <name evidence="2" type="primary">Necator_chrIII.g12970</name>
    <name evidence="2" type="ORF">RB195_012203</name>
</gene>
<protein>
    <recommendedName>
        <fullName evidence="4">Pao retrotransposon peptidase</fullName>
    </recommendedName>
</protein>
<accession>A0ABR1D7X8</accession>
<keyword evidence="3" id="KW-1185">Reference proteome</keyword>
<dbReference type="PANTHER" id="PTHR47331:SF1">
    <property type="entry name" value="GAG-LIKE PROTEIN"/>
    <property type="match status" value="1"/>
</dbReference>
<proteinExistence type="predicted"/>
<comment type="caution">
    <text evidence="2">The sequence shown here is derived from an EMBL/GenBank/DDBJ whole genome shotgun (WGS) entry which is preliminary data.</text>
</comment>
<dbReference type="SUPFAM" id="SSF56672">
    <property type="entry name" value="DNA/RNA polymerases"/>
    <property type="match status" value="1"/>
</dbReference>
<dbReference type="InterPro" id="IPR008042">
    <property type="entry name" value="Retrotrans_Pao"/>
</dbReference>
<feature type="compositionally biased region" description="Polar residues" evidence="1">
    <location>
        <begin position="812"/>
        <end position="828"/>
    </location>
</feature>
<dbReference type="Pfam" id="PF05380">
    <property type="entry name" value="Peptidase_A17"/>
    <property type="match status" value="1"/>
</dbReference>
<name>A0ABR1D7X8_NECAM</name>
<dbReference type="InterPro" id="IPR043502">
    <property type="entry name" value="DNA/RNA_pol_sf"/>
</dbReference>
<sequence>MCDAEGVPRTFTVTKIDTITKPLTRSRLSQGDKQFLFENDIHLFINHTVEKIQPDILFGCADLSSLLKDGPGAQTTLPSGLKATLSRLGYLISGRSGEELVYSESSVEVGQTIALEDTDNDFAQTWEQFCEFEKSGVKEFSGPITEELKQTNAEVGKLLKLSKRKKMNTMKDPNLLQQYDDTIKSQLELGIIEEAAEDLIVEEGEVVHYLAHQAVVTPHKETTKLRVVFDASAHLSNSPSLNDVLYQGPVILTKMWDILLRLRFGDVAIISDVEKAFLQVRDIHKPLTQENLVFFRFTRVTFGLNCSPFLFAGTIVHHLRTHVEDQLAKEIEDNTYVDNLIVTKRSSDKRLRFYKDSKVVFKELSMNLREFQSNDKQLKKRITSADLAGNDNSKVFGILWSTEKDELVLSCNYPPKAKVTKRSVSEQVAAIYDPQGWLTPLTLAGKRFLQSLWKFVYAWDKEISEEHQQQWKDINQAVNGFQCVLPRKVAQIDTPTKLVLFSDASGQAMVTYAYLASTLGSNLLAGKSKLPPITDIVTIPKLELNATTMATRVAHSIFTAIQYRTRISEIVILSDSQITLKWIASPCPAKEKAGVFVKNRVTEIRKIVKDIPVNVHFGYIPNDVENDSCALPVSSARRTHIMELLDWKRHDEMNSVITTVAYVLRFLKRLMGNRESRLQSRVLENIPELRHMKTDSYITAKERQMALQVVACNYQAVHLTEDRQRTLKQLKLQKDDSGKSRCRGRMDNSILPYQARQPIFIVAKSDLFIVAKSKSDSEGITQSNTLQYCAYHGKREEILLDSQTSTASATSLQEMCSVSENEQPSVQVSGDGGPP</sequence>
<dbReference type="EMBL" id="JAVFWL010000003">
    <property type="protein sequence ID" value="KAK6745950.1"/>
    <property type="molecule type" value="Genomic_DNA"/>
</dbReference>
<dbReference type="Proteomes" id="UP001303046">
    <property type="component" value="Unassembled WGS sequence"/>
</dbReference>
<feature type="region of interest" description="Disordered" evidence="1">
    <location>
        <begin position="810"/>
        <end position="835"/>
    </location>
</feature>
<reference evidence="2 3" key="1">
    <citation type="submission" date="2023-08" db="EMBL/GenBank/DDBJ databases">
        <title>A Necator americanus chromosomal reference genome.</title>
        <authorList>
            <person name="Ilik V."/>
            <person name="Petrzelkova K.J."/>
            <person name="Pardy F."/>
            <person name="Fuh T."/>
            <person name="Niatou-Singa F.S."/>
            <person name="Gouil Q."/>
            <person name="Baker L."/>
            <person name="Ritchie M.E."/>
            <person name="Jex A.R."/>
            <person name="Gazzola D."/>
            <person name="Li H."/>
            <person name="Toshio Fujiwara R."/>
            <person name="Zhan B."/>
            <person name="Aroian R.V."/>
            <person name="Pafco B."/>
            <person name="Schwarz E.M."/>
        </authorList>
    </citation>
    <scope>NUCLEOTIDE SEQUENCE [LARGE SCALE GENOMIC DNA]</scope>
    <source>
        <strain evidence="2 3">Aroian</strain>
        <tissue evidence="2">Whole animal</tissue>
    </source>
</reference>
<dbReference type="Gene3D" id="3.30.70.270">
    <property type="match status" value="1"/>
</dbReference>
<evidence type="ECO:0000313" key="2">
    <source>
        <dbReference type="EMBL" id="KAK6745950.1"/>
    </source>
</evidence>
<evidence type="ECO:0000313" key="3">
    <source>
        <dbReference type="Proteomes" id="UP001303046"/>
    </source>
</evidence>
<dbReference type="Gene3D" id="3.10.10.10">
    <property type="entry name" value="HIV Type 1 Reverse Transcriptase, subunit A, domain 1"/>
    <property type="match status" value="1"/>
</dbReference>
<dbReference type="PANTHER" id="PTHR47331">
    <property type="entry name" value="PHD-TYPE DOMAIN-CONTAINING PROTEIN"/>
    <property type="match status" value="1"/>
</dbReference>
<organism evidence="2 3">
    <name type="scientific">Necator americanus</name>
    <name type="common">Human hookworm</name>
    <dbReference type="NCBI Taxonomy" id="51031"/>
    <lineage>
        <taxon>Eukaryota</taxon>
        <taxon>Metazoa</taxon>
        <taxon>Ecdysozoa</taxon>
        <taxon>Nematoda</taxon>
        <taxon>Chromadorea</taxon>
        <taxon>Rhabditida</taxon>
        <taxon>Rhabditina</taxon>
        <taxon>Rhabditomorpha</taxon>
        <taxon>Strongyloidea</taxon>
        <taxon>Ancylostomatidae</taxon>
        <taxon>Bunostominae</taxon>
        <taxon>Necator</taxon>
    </lineage>
</organism>
<evidence type="ECO:0008006" key="4">
    <source>
        <dbReference type="Google" id="ProtNLM"/>
    </source>
</evidence>